<dbReference type="EMBL" id="JAYGOJ010000006">
    <property type="protein sequence ID" value="MEA9434708.1"/>
    <property type="molecule type" value="Genomic_DNA"/>
</dbReference>
<organism evidence="1 3">
    <name type="scientific">Aeromonas caviae</name>
    <name type="common">Aeromonas punctata</name>
    <dbReference type="NCBI Taxonomy" id="648"/>
    <lineage>
        <taxon>Bacteria</taxon>
        <taxon>Pseudomonadati</taxon>
        <taxon>Pseudomonadota</taxon>
        <taxon>Gammaproteobacteria</taxon>
        <taxon>Aeromonadales</taxon>
        <taxon>Aeromonadaceae</taxon>
        <taxon>Aeromonas</taxon>
    </lineage>
</organism>
<dbReference type="AlphaFoldDB" id="A0AAW9EV00"/>
<dbReference type="Proteomes" id="UP001304847">
    <property type="component" value="Unassembled WGS sequence"/>
</dbReference>
<name>A0AAW9EV00_AERCA</name>
<reference evidence="1" key="1">
    <citation type="submission" date="2023-11" db="EMBL/GenBank/DDBJ databases">
        <title>WGS of Aeromonas in Northern Israel.</title>
        <authorList>
            <person name="Hershko Y."/>
        </authorList>
    </citation>
    <scope>NUCLEOTIDE SEQUENCE</scope>
    <source>
        <strain evidence="1">77416</strain>
    </source>
</reference>
<dbReference type="Proteomes" id="UP001277183">
    <property type="component" value="Unassembled WGS sequence"/>
</dbReference>
<gene>
    <name evidence="1" type="ORF">SJS77_02905</name>
    <name evidence="2" type="ORF">VCX44_02485</name>
</gene>
<dbReference type="RefSeq" id="WP_109422153.1">
    <property type="nucleotide sequence ID" value="NZ_JAOCIE010000020.1"/>
</dbReference>
<evidence type="ECO:0000313" key="4">
    <source>
        <dbReference type="Proteomes" id="UP001304847"/>
    </source>
</evidence>
<dbReference type="EMBL" id="JAWZVU010000019">
    <property type="protein sequence ID" value="MDX7719427.1"/>
    <property type="molecule type" value="Genomic_DNA"/>
</dbReference>
<sequence length="95" mass="10711">MDAVLDDCMEVGPAYLHEQPRRHPLLCQFDAGVQEFEAAFRRRCRGRTPVGELLSLGAVRQCYWLLLAEGATTQATEIANWWYNNAAVHGLGQHI</sequence>
<comment type="caution">
    <text evidence="1">The sequence shown here is derived from an EMBL/GenBank/DDBJ whole genome shotgun (WGS) entry which is preliminary data.</text>
</comment>
<proteinExistence type="predicted"/>
<evidence type="ECO:0000313" key="2">
    <source>
        <dbReference type="EMBL" id="MEA9434708.1"/>
    </source>
</evidence>
<reference evidence="2 4" key="2">
    <citation type="submission" date="2023-12" db="EMBL/GenBank/DDBJ databases">
        <title>Characterization of antibiotic resistance in Aeromonas spp. in hospital effluent.</title>
        <authorList>
            <person name="Negoseki B.R.S."/>
            <person name="Krul D."/>
            <person name="Siqueira A.C."/>
            <person name="Almeida M."/>
            <person name="Mesa D."/>
            <person name="Conte D."/>
            <person name="Dalla-Costa L.M."/>
        </authorList>
    </citation>
    <scope>NUCLEOTIDE SEQUENCE [LARGE SCALE GENOMIC DNA]</scope>
    <source>
        <strain evidence="2 4">36v</strain>
    </source>
</reference>
<keyword evidence="4" id="KW-1185">Reference proteome</keyword>
<protein>
    <submittedName>
        <fullName evidence="1">Uncharacterized protein</fullName>
    </submittedName>
</protein>
<accession>A0AAW9EV00</accession>
<evidence type="ECO:0000313" key="1">
    <source>
        <dbReference type="EMBL" id="MDX7719427.1"/>
    </source>
</evidence>
<evidence type="ECO:0000313" key="3">
    <source>
        <dbReference type="Proteomes" id="UP001277183"/>
    </source>
</evidence>